<dbReference type="KEGG" id="vg:15613685"/>
<gene>
    <name evidence="3" type="ORF">MYSEV_063</name>
</gene>
<dbReference type="GeneID" id="15613685"/>
<dbReference type="RefSeq" id="YP_008003580.1">
    <property type="nucleotide sequence ID" value="NC_021246.1"/>
</dbReference>
<dbReference type="InterPro" id="IPR013083">
    <property type="entry name" value="Znf_RING/FYVE/PHD"/>
</dbReference>
<evidence type="ECO:0000313" key="4">
    <source>
        <dbReference type="Proteomes" id="UP000792671"/>
    </source>
</evidence>
<feature type="domain" description="RING-type" evidence="2">
    <location>
        <begin position="355"/>
        <end position="396"/>
    </location>
</feature>
<dbReference type="PROSITE" id="PS50089">
    <property type="entry name" value="ZF_RING_2"/>
    <property type="match status" value="1"/>
</dbReference>
<dbReference type="GO" id="GO:0008270">
    <property type="term" value="F:zinc ion binding"/>
    <property type="evidence" value="ECO:0007669"/>
    <property type="project" value="UniProtKB-KW"/>
</dbReference>
<dbReference type="Gene3D" id="3.40.50.300">
    <property type="entry name" value="P-loop containing nucleotide triphosphate hydrolases"/>
    <property type="match status" value="1"/>
</dbReference>
<dbReference type="InterPro" id="IPR027417">
    <property type="entry name" value="P-loop_NTPase"/>
</dbReference>
<keyword evidence="1" id="KW-0479">Metal-binding</keyword>
<keyword evidence="1" id="KW-0862">Zinc</keyword>
<organism evidence="3 4">
    <name type="scientific">Mythimna separata entomopoxvirus 'L'</name>
    <dbReference type="NCBI Taxonomy" id="1293572"/>
    <lineage>
        <taxon>Viruses</taxon>
        <taxon>Varidnaviria</taxon>
        <taxon>Bamfordvirae</taxon>
        <taxon>Nucleocytoviricota</taxon>
        <taxon>Pokkesviricetes</taxon>
        <taxon>Chitovirales</taxon>
        <taxon>Poxviridae</taxon>
        <taxon>Entomopoxvirinae</taxon>
        <taxon>Betaentomopoxvirus</taxon>
        <taxon>Betaentomopoxvirus mseparata</taxon>
        <taxon>Mythimna separata entomopoxvirus</taxon>
    </lineage>
</organism>
<proteinExistence type="predicted"/>
<dbReference type="Proteomes" id="UP000792671">
    <property type="component" value="Genome"/>
</dbReference>
<dbReference type="SUPFAM" id="SSF52540">
    <property type="entry name" value="P-loop containing nucleoside triphosphate hydrolases"/>
    <property type="match status" value="1"/>
</dbReference>
<dbReference type="EMBL" id="HF679134">
    <property type="protein sequence ID" value="CCU56261.1"/>
    <property type="molecule type" value="Genomic_DNA"/>
</dbReference>
<evidence type="ECO:0000256" key="1">
    <source>
        <dbReference type="PROSITE-ProRule" id="PRU00175"/>
    </source>
</evidence>
<reference evidence="3 4" key="1">
    <citation type="journal article" date="2013" name="J. Virol.">
        <title>New Insights into the Evolution of Entomopoxvirinae from the Complete Genome Sequences of Four Entomopoxviruses Infecting Adoxophyes honmai, Choristoneura biennis, Choristoneura rosaceana, and Mythimna separata.</title>
        <authorList>
            <person name="Theze J."/>
            <person name="Takatsuka J."/>
            <person name="Li Z."/>
            <person name="Gallais J."/>
            <person name="Doucet D."/>
            <person name="Arif B."/>
            <person name="Nakai M."/>
            <person name="Herniou E.A."/>
        </authorList>
    </citation>
    <scope>NUCLEOTIDE SEQUENCE [LARGE SCALE GENOMIC DNA]</scope>
</reference>
<dbReference type="Gene3D" id="3.30.40.10">
    <property type="entry name" value="Zinc/RING finger domain, C3HC4 (zinc finger)"/>
    <property type="match status" value="1"/>
</dbReference>
<evidence type="ECO:0000259" key="2">
    <source>
        <dbReference type="PROSITE" id="PS50089"/>
    </source>
</evidence>
<keyword evidence="1" id="KW-0863">Zinc-finger</keyword>
<accession>A0A916P787</accession>
<protein>
    <submittedName>
        <fullName evidence="3">Leucine rich repeat gene family</fullName>
    </submittedName>
</protein>
<dbReference type="InterPro" id="IPR001841">
    <property type="entry name" value="Znf_RING"/>
</dbReference>
<dbReference type="SUPFAM" id="SSF57850">
    <property type="entry name" value="RING/U-box"/>
    <property type="match status" value="1"/>
</dbReference>
<evidence type="ECO:0000313" key="3">
    <source>
        <dbReference type="EMBL" id="CCU56261.1"/>
    </source>
</evidence>
<name>A0A916P787_9POXV</name>
<dbReference type="OrthoDB" id="12032at10239"/>
<sequence>MLIDDNYGEVTPSEMHINLFDHQKRIIKYIYNVEKTNIELTNNLLIKYSNINCEHELINNFLSDIIIKIKSNSFYSHIYSEDISELYELKRKIYCINDHVGSGKSYSILGVIKYFKENNLLIKNVSNLSVIIVPFTLIKQWTEYCINSNIKYYIINRKSHINKIIEKIDILYNNDVIILSNTFIYDFIKILINKNLSLLRIIIDEPEIIMSSTLYIEKLISISYFKYILSSTYILNSLSINKIKYSICYLKNKNTSISIILPKTININLNNILLNIILKITPLEESIMKMIDVDAFNSTNEIFNKIFEKKLIIINNLELKKYNCLENKLEEIDNKIQYEKDCINYIKNKILIDECNICLNLFKNNKNIFICCANTICENCIYIITNGDEIKCPYCNKIENKISKYCSYDIENKKIEYLKNLKFYSNSKILIIGNYFTDYCKIIELSKIWFDNKNCAKTLIGNSRTCDNIFKSFRDSEDIKILFFNSHNKLYGYNMEYVTDIIMLTEIDENINTQIIGRAQRLGRKLPLNIFKFSKYNNIIYK</sequence>
<keyword evidence="4" id="KW-1185">Reference proteome</keyword>